<evidence type="ECO:0000313" key="1">
    <source>
        <dbReference type="EMBL" id="TBU29579.1"/>
    </source>
</evidence>
<reference evidence="1" key="1">
    <citation type="submission" date="2019-01" db="EMBL/GenBank/DDBJ databases">
        <title>Draft genome sequences of three monokaryotic isolates of the white-rot basidiomycete fungus Dichomitus squalens.</title>
        <authorList>
            <consortium name="DOE Joint Genome Institute"/>
            <person name="Lopez S.C."/>
            <person name="Andreopoulos B."/>
            <person name="Pangilinan J."/>
            <person name="Lipzen A."/>
            <person name="Riley R."/>
            <person name="Ahrendt S."/>
            <person name="Ng V."/>
            <person name="Barry K."/>
            <person name="Daum C."/>
            <person name="Grigoriev I.V."/>
            <person name="Hilden K.S."/>
            <person name="Makela M.R."/>
            <person name="de Vries R.P."/>
        </authorList>
    </citation>
    <scope>NUCLEOTIDE SEQUENCE [LARGE SCALE GENOMIC DNA]</scope>
    <source>
        <strain evidence="1">OM18370.1</strain>
    </source>
</reference>
<dbReference type="EMBL" id="ML143412">
    <property type="protein sequence ID" value="TBU29579.1"/>
    <property type="molecule type" value="Genomic_DNA"/>
</dbReference>
<name>A0A4Q9MPG4_9APHY</name>
<gene>
    <name evidence="1" type="ORF">BD311DRAFT_756409</name>
</gene>
<accession>A0A4Q9MPG4</accession>
<organism evidence="1">
    <name type="scientific">Dichomitus squalens</name>
    <dbReference type="NCBI Taxonomy" id="114155"/>
    <lineage>
        <taxon>Eukaryota</taxon>
        <taxon>Fungi</taxon>
        <taxon>Dikarya</taxon>
        <taxon>Basidiomycota</taxon>
        <taxon>Agaricomycotina</taxon>
        <taxon>Agaricomycetes</taxon>
        <taxon>Polyporales</taxon>
        <taxon>Polyporaceae</taxon>
        <taxon>Dichomitus</taxon>
    </lineage>
</organism>
<dbReference type="Proteomes" id="UP000292957">
    <property type="component" value="Unassembled WGS sequence"/>
</dbReference>
<dbReference type="AlphaFoldDB" id="A0A4Q9MPG4"/>
<proteinExistence type="predicted"/>
<sequence length="100" mass="11074">MGAAGKDSVGKERSTILLRFGESSRVNDPASIHLDLSYTTPPHPTQERLVVERTNQHEAKLPVNAGTVTALNMKRISEHRAVICENNDRRDAHCVPLYAI</sequence>
<protein>
    <submittedName>
        <fullName evidence="1">Uncharacterized protein</fullName>
    </submittedName>
</protein>